<accession>A0A397JQV3</accession>
<name>A0A397JQV3_9GLOM</name>
<dbReference type="InterPro" id="IPR006572">
    <property type="entry name" value="Znf_DBF"/>
</dbReference>
<dbReference type="Pfam" id="PF07535">
    <property type="entry name" value="zf-DBF"/>
    <property type="match status" value="1"/>
</dbReference>
<evidence type="ECO:0000256" key="4">
    <source>
        <dbReference type="PROSITE-ProRule" id="PRU00600"/>
    </source>
</evidence>
<dbReference type="SMART" id="SM00586">
    <property type="entry name" value="ZnF_DBF"/>
    <property type="match status" value="1"/>
</dbReference>
<reference evidence="7 8" key="1">
    <citation type="submission" date="2018-08" db="EMBL/GenBank/DDBJ databases">
        <title>Genome and evolution of the arbuscular mycorrhizal fungus Diversispora epigaea (formerly Glomus versiforme) and its bacterial endosymbionts.</title>
        <authorList>
            <person name="Sun X."/>
            <person name="Fei Z."/>
            <person name="Harrison M."/>
        </authorList>
    </citation>
    <scope>NUCLEOTIDE SEQUENCE [LARGE SCALE GENOMIC DNA]</scope>
    <source>
        <strain evidence="7 8">IT104</strain>
    </source>
</reference>
<dbReference type="AlphaFoldDB" id="A0A397JQV3"/>
<evidence type="ECO:0000313" key="8">
    <source>
        <dbReference type="Proteomes" id="UP000266861"/>
    </source>
</evidence>
<dbReference type="EMBL" id="PQFF01000007">
    <property type="protein sequence ID" value="RHZ90037.1"/>
    <property type="molecule type" value="Genomic_DNA"/>
</dbReference>
<evidence type="ECO:0000256" key="2">
    <source>
        <dbReference type="ARBA" id="ARBA00022771"/>
    </source>
</evidence>
<evidence type="ECO:0000256" key="3">
    <source>
        <dbReference type="ARBA" id="ARBA00022833"/>
    </source>
</evidence>
<dbReference type="STRING" id="1348612.A0A397JQV3"/>
<keyword evidence="2 4" id="KW-0863">Zinc-finger</keyword>
<dbReference type="Gene3D" id="6.10.250.3410">
    <property type="entry name" value="DBF zinc finger"/>
    <property type="match status" value="1"/>
</dbReference>
<dbReference type="GO" id="GO:0003676">
    <property type="term" value="F:nucleic acid binding"/>
    <property type="evidence" value="ECO:0007669"/>
    <property type="project" value="InterPro"/>
</dbReference>
<gene>
    <name evidence="7" type="ORF">Glove_9g154</name>
</gene>
<keyword evidence="8" id="KW-1185">Reference proteome</keyword>
<dbReference type="OrthoDB" id="21380at2759"/>
<evidence type="ECO:0000313" key="7">
    <source>
        <dbReference type="EMBL" id="RHZ90037.1"/>
    </source>
</evidence>
<keyword evidence="3" id="KW-0862">Zinc</keyword>
<dbReference type="InterPro" id="IPR038545">
    <property type="entry name" value="Znf_DBF_sf"/>
</dbReference>
<proteinExistence type="predicted"/>
<evidence type="ECO:0000256" key="5">
    <source>
        <dbReference type="SAM" id="MobiDB-lite"/>
    </source>
</evidence>
<evidence type="ECO:0000256" key="1">
    <source>
        <dbReference type="ARBA" id="ARBA00022723"/>
    </source>
</evidence>
<evidence type="ECO:0000259" key="6">
    <source>
        <dbReference type="PROSITE" id="PS51265"/>
    </source>
</evidence>
<feature type="domain" description="DBF4-type" evidence="6">
    <location>
        <begin position="154"/>
        <end position="203"/>
    </location>
</feature>
<organism evidence="7 8">
    <name type="scientific">Diversispora epigaea</name>
    <dbReference type="NCBI Taxonomy" id="1348612"/>
    <lineage>
        <taxon>Eukaryota</taxon>
        <taxon>Fungi</taxon>
        <taxon>Fungi incertae sedis</taxon>
        <taxon>Mucoromycota</taxon>
        <taxon>Glomeromycotina</taxon>
        <taxon>Glomeromycetes</taxon>
        <taxon>Diversisporales</taxon>
        <taxon>Diversisporaceae</taxon>
        <taxon>Diversispora</taxon>
    </lineage>
</organism>
<feature type="region of interest" description="Disordered" evidence="5">
    <location>
        <begin position="1"/>
        <end position="83"/>
    </location>
</feature>
<keyword evidence="1" id="KW-0479">Metal-binding</keyword>
<dbReference type="PROSITE" id="PS51265">
    <property type="entry name" value="ZF_DBF4"/>
    <property type="match status" value="1"/>
</dbReference>
<dbReference type="GO" id="GO:0008270">
    <property type="term" value="F:zinc ion binding"/>
    <property type="evidence" value="ECO:0007669"/>
    <property type="project" value="UniProtKB-KW"/>
</dbReference>
<dbReference type="Proteomes" id="UP000266861">
    <property type="component" value="Unassembled WGS sequence"/>
</dbReference>
<feature type="compositionally biased region" description="Basic and acidic residues" evidence="5">
    <location>
        <begin position="9"/>
        <end position="69"/>
    </location>
</feature>
<sequence>MKKINHNSNNKENKNNNKENKNNNKENKNNNKENKNNNKENKNNNKENKNNNKENKNNNKENDNKENKNKNVNKVSTNQCQNQAQQTRYSIFAGDKYDLHRPIVSRVYKDDSQLKNLWLDIPKGWSLFQTLGKRKAIHAYSEEKEVKKNKLVAKDEKSGYCANCGLFYDCLESHRKTTIHEQFSNNGNNFKELDDVLKEFIKLKRRRN</sequence>
<comment type="caution">
    <text evidence="7">The sequence shown here is derived from an EMBL/GenBank/DDBJ whole genome shotgun (WGS) entry which is preliminary data.</text>
</comment>
<protein>
    <recommendedName>
        <fullName evidence="6">DBF4-type domain-containing protein</fullName>
    </recommendedName>
</protein>